<evidence type="ECO:0000256" key="1">
    <source>
        <dbReference type="SAM" id="MobiDB-lite"/>
    </source>
</evidence>
<evidence type="ECO:0000313" key="3">
    <source>
        <dbReference type="Proteomes" id="UP000645555"/>
    </source>
</evidence>
<protein>
    <submittedName>
        <fullName evidence="2">Uncharacterized protein</fullName>
    </submittedName>
</protein>
<organism evidence="2 3">
    <name type="scientific">Streptomyces fructofermentans</name>
    <dbReference type="NCBI Taxonomy" id="152141"/>
    <lineage>
        <taxon>Bacteria</taxon>
        <taxon>Bacillati</taxon>
        <taxon>Actinomycetota</taxon>
        <taxon>Actinomycetes</taxon>
        <taxon>Kitasatosporales</taxon>
        <taxon>Streptomycetaceae</taxon>
        <taxon>Streptomyces</taxon>
    </lineage>
</organism>
<keyword evidence="3" id="KW-1185">Reference proteome</keyword>
<feature type="region of interest" description="Disordered" evidence="1">
    <location>
        <begin position="1"/>
        <end position="65"/>
    </location>
</feature>
<gene>
    <name evidence="2" type="ORF">GCM10010515_14650</name>
</gene>
<evidence type="ECO:0000313" key="2">
    <source>
        <dbReference type="EMBL" id="GGX48721.1"/>
    </source>
</evidence>
<name>A0A918K4H4_9ACTN</name>
<comment type="caution">
    <text evidence="2">The sequence shown here is derived from an EMBL/GenBank/DDBJ whole genome shotgun (WGS) entry which is preliminary data.</text>
</comment>
<dbReference type="EMBL" id="BMWD01000004">
    <property type="protein sequence ID" value="GGX48721.1"/>
    <property type="molecule type" value="Genomic_DNA"/>
</dbReference>
<reference evidence="2" key="1">
    <citation type="journal article" date="2014" name="Int. J. Syst. Evol. Microbiol.">
        <title>Complete genome sequence of Corynebacterium casei LMG S-19264T (=DSM 44701T), isolated from a smear-ripened cheese.</title>
        <authorList>
            <consortium name="US DOE Joint Genome Institute (JGI-PGF)"/>
            <person name="Walter F."/>
            <person name="Albersmeier A."/>
            <person name="Kalinowski J."/>
            <person name="Ruckert C."/>
        </authorList>
    </citation>
    <scope>NUCLEOTIDE SEQUENCE</scope>
    <source>
        <strain evidence="2">JCM 4956</strain>
    </source>
</reference>
<accession>A0A918K4H4</accession>
<sequence length="65" mass="6898">MLAEVESFMGPVFQPGHPGPNREPSAVPHPVRTGRVREGPAGQLRAGSGPARGPDPEEDTTRRCP</sequence>
<reference evidence="2" key="2">
    <citation type="submission" date="2020-09" db="EMBL/GenBank/DDBJ databases">
        <authorList>
            <person name="Sun Q."/>
            <person name="Ohkuma M."/>
        </authorList>
    </citation>
    <scope>NUCLEOTIDE SEQUENCE</scope>
    <source>
        <strain evidence="2">JCM 4956</strain>
    </source>
</reference>
<dbReference type="Proteomes" id="UP000645555">
    <property type="component" value="Unassembled WGS sequence"/>
</dbReference>
<dbReference type="AlphaFoldDB" id="A0A918K4H4"/>
<proteinExistence type="predicted"/>